<evidence type="ECO:0000256" key="1">
    <source>
        <dbReference type="ARBA" id="ARBA00022679"/>
    </source>
</evidence>
<dbReference type="AlphaFoldDB" id="A0A5S9PGW2"/>
<dbReference type="Proteomes" id="UP000434580">
    <property type="component" value="Unassembled WGS sequence"/>
</dbReference>
<dbReference type="CDD" id="cd03801">
    <property type="entry name" value="GT4_PimA-like"/>
    <property type="match status" value="1"/>
</dbReference>
<dbReference type="Pfam" id="PF00534">
    <property type="entry name" value="Glycos_transf_1"/>
    <property type="match status" value="1"/>
</dbReference>
<dbReference type="GO" id="GO:0009103">
    <property type="term" value="P:lipopolysaccharide biosynthetic process"/>
    <property type="evidence" value="ECO:0007669"/>
    <property type="project" value="TreeGrafter"/>
</dbReference>
<keyword evidence="1" id="KW-0808">Transferase</keyword>
<gene>
    <name evidence="3" type="ORF">DPBNPPHM_00918</name>
</gene>
<sequence>MNSDRQFLLIPSFHKMDAVADTHSLREKYPLLKDWAEGVSKNKTRVKVLHRANYDSNGSANGVEYQLHKSLGTSNPRFYHVFPRFNLKIVNEAKRLKKEGCNVCIHYNSLILPINLFILSLMLPKSIRIIVQTHAERPRNVLYNLLCRLSISRIDTVFFTNSEVAKPWIRKGIIDQKKIKSIMECGALVESVECIDDNNITSLSASPLVLWTGQLNSNKDPLLVLKGMERFFSVFSAGRMIMLYGQKADLIDDVKALISSSDILSKHVEIIGTVPFNRVKNYYLAADIFVQGSHSEGSGLAVLDAMSCSAVPVVTNIPSFKELCGDQSFLWEPDNLDSFVKQLSRLMEDFDLESEKLKAKSRFDKYWTIDRITKTAITHYFPEDKNLDASRG</sequence>
<dbReference type="SUPFAM" id="SSF53756">
    <property type="entry name" value="UDP-Glycosyltransferase/glycogen phosphorylase"/>
    <property type="match status" value="1"/>
</dbReference>
<organism evidence="3 4">
    <name type="scientific">BD1-7 clade bacterium</name>
    <dbReference type="NCBI Taxonomy" id="2029982"/>
    <lineage>
        <taxon>Bacteria</taxon>
        <taxon>Pseudomonadati</taxon>
        <taxon>Pseudomonadota</taxon>
        <taxon>Gammaproteobacteria</taxon>
        <taxon>Cellvibrionales</taxon>
        <taxon>Spongiibacteraceae</taxon>
        <taxon>BD1-7 clade</taxon>
    </lineage>
</organism>
<evidence type="ECO:0000259" key="2">
    <source>
        <dbReference type="Pfam" id="PF00534"/>
    </source>
</evidence>
<proteinExistence type="predicted"/>
<name>A0A5S9PGW2_9GAMM</name>
<dbReference type="EMBL" id="CACSII010000012">
    <property type="protein sequence ID" value="CAA0103228.1"/>
    <property type="molecule type" value="Genomic_DNA"/>
</dbReference>
<dbReference type="Gene3D" id="3.40.50.2000">
    <property type="entry name" value="Glycogen Phosphorylase B"/>
    <property type="match status" value="2"/>
</dbReference>
<dbReference type="InterPro" id="IPR001296">
    <property type="entry name" value="Glyco_trans_1"/>
</dbReference>
<dbReference type="GO" id="GO:0016757">
    <property type="term" value="F:glycosyltransferase activity"/>
    <property type="evidence" value="ECO:0007669"/>
    <property type="project" value="InterPro"/>
</dbReference>
<feature type="domain" description="Glycosyl transferase family 1" evidence="2">
    <location>
        <begin position="208"/>
        <end position="350"/>
    </location>
</feature>
<accession>A0A5S9PGW2</accession>
<dbReference type="PANTHER" id="PTHR46401:SF2">
    <property type="entry name" value="GLYCOSYLTRANSFERASE WBBK-RELATED"/>
    <property type="match status" value="1"/>
</dbReference>
<dbReference type="PANTHER" id="PTHR46401">
    <property type="entry name" value="GLYCOSYLTRANSFERASE WBBK-RELATED"/>
    <property type="match status" value="1"/>
</dbReference>
<reference evidence="3 4" key="1">
    <citation type="submission" date="2019-11" db="EMBL/GenBank/DDBJ databases">
        <authorList>
            <person name="Holert J."/>
        </authorList>
    </citation>
    <scope>NUCLEOTIDE SEQUENCE [LARGE SCALE GENOMIC DNA]</scope>
    <source>
        <strain evidence="3">BC5_2</strain>
    </source>
</reference>
<evidence type="ECO:0000313" key="4">
    <source>
        <dbReference type="Proteomes" id="UP000434580"/>
    </source>
</evidence>
<dbReference type="OrthoDB" id="9795746at2"/>
<protein>
    <recommendedName>
        <fullName evidence="2">Glycosyl transferase family 1 domain-containing protein</fullName>
    </recommendedName>
</protein>
<evidence type="ECO:0000313" key="3">
    <source>
        <dbReference type="EMBL" id="CAA0103228.1"/>
    </source>
</evidence>